<dbReference type="CDD" id="cd18997">
    <property type="entry name" value="LGIC_ECD_nAChR"/>
    <property type="match status" value="1"/>
</dbReference>
<keyword evidence="4 15" id="KW-0812">Transmembrane</keyword>
<comment type="caution">
    <text evidence="15">Lacks conserved residue(s) required for the propagation of feature annotation.</text>
</comment>
<sequence>DEARLLEQLMGGYVSATRPVANASHKIIVKLGFTLTQILNMDDKNQVLSTNVWFSQEWQDEKLVWDPKDYNGLTKIRIPPKLIWRPDIVLYNGVEEYGDKMYSDCLAMVTYDGIVFWAPIANLRSTCKLDLTFFPFDDQVCSFKLGSWTYDGFQVDLVNISQEMDLNQYTVNGGWDIIGTEAKRNVVYYACCPEPFPDVTYFLFLRRRTLYYMMNIVTPCLLLSGLSLLGFWLPVGTSEKVSLGLTVLLAFYVLGLSIADRIPETSEFVPLIGLYLMVVMILTSISVAMAVFILHIHQLGDRCAQVPRWLQ</sequence>
<dbReference type="Gene3D" id="2.70.170.10">
    <property type="entry name" value="Neurotransmitter-gated ion-channel ligand-binding domain"/>
    <property type="match status" value="1"/>
</dbReference>
<keyword evidence="5 15" id="KW-1133">Transmembrane helix</keyword>
<feature type="domain" description="Neurotransmitter-gated ion-channel transmembrane" evidence="17">
    <location>
        <begin position="216"/>
        <end position="310"/>
    </location>
</feature>
<dbReference type="GO" id="GO:0045211">
    <property type="term" value="C:postsynaptic membrane"/>
    <property type="evidence" value="ECO:0007669"/>
    <property type="project" value="InterPro"/>
</dbReference>
<dbReference type="InterPro" id="IPR006029">
    <property type="entry name" value="Neurotrans-gated_channel_TM"/>
</dbReference>
<feature type="non-terminal residue" evidence="18">
    <location>
        <position position="311"/>
    </location>
</feature>
<evidence type="ECO:0000313" key="20">
    <source>
        <dbReference type="Proteomes" id="UP000014760"/>
    </source>
</evidence>
<keyword evidence="3" id="KW-1003">Cell membrane</keyword>
<evidence type="ECO:0000256" key="6">
    <source>
        <dbReference type="ARBA" id="ARBA00023018"/>
    </source>
</evidence>
<evidence type="ECO:0000256" key="9">
    <source>
        <dbReference type="ARBA" id="ARBA00023157"/>
    </source>
</evidence>
<dbReference type="PROSITE" id="PS00236">
    <property type="entry name" value="NEUROTR_ION_CHANNEL"/>
    <property type="match status" value="1"/>
</dbReference>
<dbReference type="InterPro" id="IPR018000">
    <property type="entry name" value="Neurotransmitter_ion_chnl_CS"/>
</dbReference>
<organism evidence="18">
    <name type="scientific">Capitella teleta</name>
    <name type="common">Polychaete worm</name>
    <dbReference type="NCBI Taxonomy" id="283909"/>
    <lineage>
        <taxon>Eukaryota</taxon>
        <taxon>Metazoa</taxon>
        <taxon>Spiralia</taxon>
        <taxon>Lophotrochozoa</taxon>
        <taxon>Annelida</taxon>
        <taxon>Polychaeta</taxon>
        <taxon>Sedentaria</taxon>
        <taxon>Scolecida</taxon>
        <taxon>Capitellidae</taxon>
        <taxon>Capitella</taxon>
    </lineage>
</organism>
<dbReference type="InterPro" id="IPR036719">
    <property type="entry name" value="Neuro-gated_channel_TM_sf"/>
</dbReference>
<dbReference type="EMBL" id="KB308972">
    <property type="protein sequence ID" value="ELT95886.1"/>
    <property type="molecule type" value="Genomic_DNA"/>
</dbReference>
<evidence type="ECO:0000256" key="4">
    <source>
        <dbReference type="ARBA" id="ARBA00022692"/>
    </source>
</evidence>
<dbReference type="Pfam" id="PF02932">
    <property type="entry name" value="Neur_chan_memb"/>
    <property type="match status" value="1"/>
</dbReference>
<keyword evidence="10" id="KW-0675">Receptor</keyword>
<keyword evidence="11" id="KW-0325">Glycoprotein</keyword>
<evidence type="ECO:0000256" key="8">
    <source>
        <dbReference type="ARBA" id="ARBA00023136"/>
    </source>
</evidence>
<dbReference type="OrthoDB" id="5975154at2759"/>
<keyword evidence="13 15" id="KW-0407">Ion channel</keyword>
<dbReference type="PANTHER" id="PTHR18945">
    <property type="entry name" value="NEUROTRANSMITTER GATED ION CHANNEL"/>
    <property type="match status" value="1"/>
</dbReference>
<proteinExistence type="inferred from homology"/>
<evidence type="ECO:0000259" key="17">
    <source>
        <dbReference type="Pfam" id="PF02932"/>
    </source>
</evidence>
<dbReference type="FunFam" id="2.70.170.10:FF:000016">
    <property type="entry name" value="Nicotinic acetylcholine receptor subunit"/>
    <property type="match status" value="1"/>
</dbReference>
<evidence type="ECO:0000256" key="14">
    <source>
        <dbReference type="ARBA" id="ARBA00034099"/>
    </source>
</evidence>
<keyword evidence="9" id="KW-1015">Disulfide bond</keyword>
<feature type="transmembrane region" description="Helical" evidence="15">
    <location>
        <begin position="271"/>
        <end position="296"/>
    </location>
</feature>
<evidence type="ECO:0000259" key="16">
    <source>
        <dbReference type="Pfam" id="PF02931"/>
    </source>
</evidence>
<dbReference type="Pfam" id="PF02931">
    <property type="entry name" value="Neur_chan_LBD"/>
    <property type="match status" value="1"/>
</dbReference>
<dbReference type="Gene3D" id="1.20.58.390">
    <property type="entry name" value="Neurotransmitter-gated ion-channel transmembrane domain"/>
    <property type="match status" value="1"/>
</dbReference>
<evidence type="ECO:0000256" key="15">
    <source>
        <dbReference type="RuleBase" id="RU000687"/>
    </source>
</evidence>
<evidence type="ECO:0000256" key="12">
    <source>
        <dbReference type="ARBA" id="ARBA00023286"/>
    </source>
</evidence>
<keyword evidence="6" id="KW-0770">Synapse</keyword>
<dbReference type="SUPFAM" id="SSF90112">
    <property type="entry name" value="Neurotransmitter-gated ion-channel transmembrane pore"/>
    <property type="match status" value="1"/>
</dbReference>
<evidence type="ECO:0000256" key="7">
    <source>
        <dbReference type="ARBA" id="ARBA00023065"/>
    </source>
</evidence>
<evidence type="ECO:0000256" key="10">
    <source>
        <dbReference type="ARBA" id="ARBA00023170"/>
    </source>
</evidence>
<protein>
    <recommendedName>
        <fullName evidence="21">Neurotransmitter-gated ion-channel ligand-binding domain-containing protein</fullName>
    </recommendedName>
</protein>
<dbReference type="InterPro" id="IPR006202">
    <property type="entry name" value="Neur_chan_lig-bd"/>
</dbReference>
<evidence type="ECO:0000256" key="5">
    <source>
        <dbReference type="ARBA" id="ARBA00022989"/>
    </source>
</evidence>
<accession>R7TWS9</accession>
<keyword evidence="12" id="KW-1071">Ligand-gated ion channel</keyword>
<comment type="subcellular location">
    <subcellularLocation>
        <location evidence="14">Synaptic cell membrane</location>
        <topology evidence="14">Multi-pass membrane protein</topology>
    </subcellularLocation>
</comment>
<keyword evidence="8 15" id="KW-0472">Membrane</keyword>
<feature type="transmembrane region" description="Helical" evidence="15">
    <location>
        <begin position="210"/>
        <end position="235"/>
    </location>
</feature>
<feature type="transmembrane region" description="Helical" evidence="15">
    <location>
        <begin position="241"/>
        <end position="259"/>
    </location>
</feature>
<evidence type="ECO:0000256" key="11">
    <source>
        <dbReference type="ARBA" id="ARBA00023180"/>
    </source>
</evidence>
<reference evidence="19" key="3">
    <citation type="submission" date="2015-06" db="UniProtKB">
        <authorList>
            <consortium name="EnsemblMetazoa"/>
        </authorList>
    </citation>
    <scope>IDENTIFICATION</scope>
</reference>
<reference evidence="20" key="1">
    <citation type="submission" date="2012-12" db="EMBL/GenBank/DDBJ databases">
        <authorList>
            <person name="Hellsten U."/>
            <person name="Grimwood J."/>
            <person name="Chapman J.A."/>
            <person name="Shapiro H."/>
            <person name="Aerts A."/>
            <person name="Otillar R.P."/>
            <person name="Terry A.Y."/>
            <person name="Boore J.L."/>
            <person name="Simakov O."/>
            <person name="Marletaz F."/>
            <person name="Cho S.-J."/>
            <person name="Edsinger-Gonzales E."/>
            <person name="Havlak P."/>
            <person name="Kuo D.-H."/>
            <person name="Larsson T."/>
            <person name="Lv J."/>
            <person name="Arendt D."/>
            <person name="Savage R."/>
            <person name="Osoegawa K."/>
            <person name="de Jong P."/>
            <person name="Lindberg D.R."/>
            <person name="Seaver E.C."/>
            <person name="Weisblat D.A."/>
            <person name="Putnam N.H."/>
            <person name="Grigoriev I.V."/>
            <person name="Rokhsar D.S."/>
        </authorList>
    </citation>
    <scope>NUCLEOTIDE SEQUENCE</scope>
    <source>
        <strain evidence="20">I ESC-2004</strain>
    </source>
</reference>
<evidence type="ECO:0000256" key="3">
    <source>
        <dbReference type="ARBA" id="ARBA00022475"/>
    </source>
</evidence>
<dbReference type="GO" id="GO:0022848">
    <property type="term" value="F:acetylcholine-gated monoatomic cation-selective channel activity"/>
    <property type="evidence" value="ECO:0007669"/>
    <property type="project" value="InterPro"/>
</dbReference>
<evidence type="ECO:0000313" key="18">
    <source>
        <dbReference type="EMBL" id="ELT95886.1"/>
    </source>
</evidence>
<dbReference type="EnsemblMetazoa" id="CapteT52940">
    <property type="protein sequence ID" value="CapteP52940"/>
    <property type="gene ID" value="CapteG52940"/>
</dbReference>
<gene>
    <name evidence="18" type="ORF">CAPTEDRAFT_52940</name>
</gene>
<evidence type="ECO:0000256" key="13">
    <source>
        <dbReference type="ARBA" id="ARBA00023303"/>
    </source>
</evidence>
<dbReference type="CDD" id="cd19051">
    <property type="entry name" value="LGIC_TM_cation"/>
    <property type="match status" value="1"/>
</dbReference>
<name>R7TWS9_CAPTE</name>
<dbReference type="PRINTS" id="PR00254">
    <property type="entry name" value="NICOTINICR"/>
</dbReference>
<dbReference type="PRINTS" id="PR00252">
    <property type="entry name" value="NRIONCHANNEL"/>
</dbReference>
<keyword evidence="20" id="KW-1185">Reference proteome</keyword>
<feature type="non-terminal residue" evidence="18">
    <location>
        <position position="1"/>
    </location>
</feature>
<dbReference type="InterPro" id="IPR036734">
    <property type="entry name" value="Neur_chan_lig-bd_sf"/>
</dbReference>
<evidence type="ECO:0000256" key="2">
    <source>
        <dbReference type="ARBA" id="ARBA00022448"/>
    </source>
</evidence>
<keyword evidence="7 15" id="KW-0406">Ion transport</keyword>
<dbReference type="STRING" id="283909.R7TWS9"/>
<reference evidence="18 20" key="2">
    <citation type="journal article" date="2013" name="Nature">
        <title>Insights into bilaterian evolution from three spiralian genomes.</title>
        <authorList>
            <person name="Simakov O."/>
            <person name="Marletaz F."/>
            <person name="Cho S.J."/>
            <person name="Edsinger-Gonzales E."/>
            <person name="Havlak P."/>
            <person name="Hellsten U."/>
            <person name="Kuo D.H."/>
            <person name="Larsson T."/>
            <person name="Lv J."/>
            <person name="Arendt D."/>
            <person name="Savage R."/>
            <person name="Osoegawa K."/>
            <person name="de Jong P."/>
            <person name="Grimwood J."/>
            <person name="Chapman J.A."/>
            <person name="Shapiro H."/>
            <person name="Aerts A."/>
            <person name="Otillar R.P."/>
            <person name="Terry A.Y."/>
            <person name="Boore J.L."/>
            <person name="Grigoriev I.V."/>
            <person name="Lindberg D.R."/>
            <person name="Seaver E.C."/>
            <person name="Weisblat D.A."/>
            <person name="Putnam N.H."/>
            <person name="Rokhsar D.S."/>
        </authorList>
    </citation>
    <scope>NUCLEOTIDE SEQUENCE</scope>
    <source>
        <strain evidence="18 20">I ESC-2004</strain>
    </source>
</reference>
<evidence type="ECO:0000256" key="1">
    <source>
        <dbReference type="ARBA" id="ARBA00009237"/>
    </source>
</evidence>
<evidence type="ECO:0008006" key="21">
    <source>
        <dbReference type="Google" id="ProtNLM"/>
    </source>
</evidence>
<keyword evidence="2 15" id="KW-0813">Transport</keyword>
<dbReference type="HOGENOM" id="CLU_018074_2_1_1"/>
<dbReference type="InterPro" id="IPR038050">
    <property type="entry name" value="Neuro_actylchol_rec"/>
</dbReference>
<evidence type="ECO:0000313" key="19">
    <source>
        <dbReference type="EnsemblMetazoa" id="CapteP52940"/>
    </source>
</evidence>
<dbReference type="AlphaFoldDB" id="R7TWS9"/>
<dbReference type="InterPro" id="IPR002394">
    <property type="entry name" value="Nicotinic_acetylcholine_rcpt"/>
</dbReference>
<dbReference type="EMBL" id="AMQN01011596">
    <property type="status" value="NOT_ANNOTATED_CDS"/>
    <property type="molecule type" value="Genomic_DNA"/>
</dbReference>
<dbReference type="InterPro" id="IPR006201">
    <property type="entry name" value="Neur_channel"/>
</dbReference>
<dbReference type="SUPFAM" id="SSF63712">
    <property type="entry name" value="Nicotinic receptor ligand binding domain-like"/>
    <property type="match status" value="1"/>
</dbReference>
<feature type="domain" description="Neurotransmitter-gated ion-channel ligand-binding" evidence="16">
    <location>
        <begin position="2"/>
        <end position="209"/>
    </location>
</feature>
<dbReference type="Proteomes" id="UP000014760">
    <property type="component" value="Unassembled WGS sequence"/>
</dbReference>
<dbReference type="OMA" id="EPYPLVT"/>
<dbReference type="GO" id="GO:0004888">
    <property type="term" value="F:transmembrane signaling receptor activity"/>
    <property type="evidence" value="ECO:0007669"/>
    <property type="project" value="InterPro"/>
</dbReference>
<comment type="similarity">
    <text evidence="1">Belongs to the ligand-gated ion channel (TC 1.A.9) family. Acetylcholine receptor (TC 1.A.9.1) subfamily.</text>
</comment>